<evidence type="ECO:0008006" key="3">
    <source>
        <dbReference type="Google" id="ProtNLM"/>
    </source>
</evidence>
<dbReference type="RefSeq" id="WP_317476367.1">
    <property type="nucleotide sequence ID" value="NZ_JARQTW010000002.1"/>
</dbReference>
<gene>
    <name evidence="1" type="ORF">P7M15_00520</name>
</gene>
<reference evidence="1" key="1">
    <citation type="submission" date="2023-03" db="EMBL/GenBank/DDBJ databases">
        <title>Classification of Bisgaard taxon 6 and taxon 10 as Exercitatus varius gen. nov., spec. nov.</title>
        <authorList>
            <person name="Christensen H."/>
        </authorList>
    </citation>
    <scope>NUCLEOTIDE SEQUENCE</scope>
    <source>
        <strain evidence="1">86116</strain>
    </source>
</reference>
<name>A0AAW6Q5X9_9PAST</name>
<evidence type="ECO:0000313" key="2">
    <source>
        <dbReference type="Proteomes" id="UP001214976"/>
    </source>
</evidence>
<protein>
    <recommendedName>
        <fullName evidence="3">Ribosomal protein S19</fullName>
    </recommendedName>
</protein>
<accession>A0AAW6Q5X9</accession>
<sequence length="46" mass="5422">MNKQSEQKSFFRRHIGGKTNKRIPIKAERLIRELVADKSKDGRQLI</sequence>
<dbReference type="AlphaFoldDB" id="A0AAW6Q5X9"/>
<comment type="caution">
    <text evidence="1">The sequence shown here is derived from an EMBL/GenBank/DDBJ whole genome shotgun (WGS) entry which is preliminary data.</text>
</comment>
<evidence type="ECO:0000313" key="1">
    <source>
        <dbReference type="EMBL" id="MDG2949014.1"/>
    </source>
</evidence>
<proteinExistence type="predicted"/>
<organism evidence="1 2">
    <name type="scientific">Exercitatus varius</name>
    <dbReference type="NCBI Taxonomy" id="67857"/>
    <lineage>
        <taxon>Bacteria</taxon>
        <taxon>Pseudomonadati</taxon>
        <taxon>Pseudomonadota</taxon>
        <taxon>Gammaproteobacteria</taxon>
        <taxon>Pasteurellales</taxon>
        <taxon>Pasteurellaceae</taxon>
        <taxon>Exercitatus</taxon>
    </lineage>
</organism>
<dbReference type="Proteomes" id="UP001214976">
    <property type="component" value="Unassembled WGS sequence"/>
</dbReference>
<dbReference type="EMBL" id="JARQTW010000002">
    <property type="protein sequence ID" value="MDG2949014.1"/>
    <property type="molecule type" value="Genomic_DNA"/>
</dbReference>